<dbReference type="InterPro" id="IPR001480">
    <property type="entry name" value="Bulb-type_lectin_dom"/>
</dbReference>
<keyword evidence="4" id="KW-1003">Cell membrane</keyword>
<dbReference type="PROSITE" id="PS50927">
    <property type="entry name" value="BULB_LECTIN"/>
    <property type="match status" value="1"/>
</dbReference>
<accession>A0A835IIT0</accession>
<dbReference type="PROSITE" id="PS00108">
    <property type="entry name" value="PROTEIN_KINASE_ST"/>
    <property type="match status" value="1"/>
</dbReference>
<evidence type="ECO:0000259" key="23">
    <source>
        <dbReference type="PROSITE" id="PS50927"/>
    </source>
</evidence>
<dbReference type="SUPFAM" id="SSF56112">
    <property type="entry name" value="Protein kinase-like (PK-like)"/>
    <property type="match status" value="1"/>
</dbReference>
<dbReference type="Pfam" id="PF00954">
    <property type="entry name" value="S_locus_glycop"/>
    <property type="match status" value="1"/>
</dbReference>
<feature type="signal peptide" evidence="21">
    <location>
        <begin position="1"/>
        <end position="27"/>
    </location>
</feature>
<dbReference type="Gene3D" id="2.90.10.10">
    <property type="entry name" value="Bulb-type lectin domain"/>
    <property type="match status" value="1"/>
</dbReference>
<keyword evidence="7 20" id="KW-0812">Transmembrane</keyword>
<dbReference type="EC" id="2.7.11.1" evidence="19"/>
<evidence type="ECO:0000256" key="8">
    <source>
        <dbReference type="ARBA" id="ARBA00022729"/>
    </source>
</evidence>
<dbReference type="PANTHER" id="PTHR27002">
    <property type="entry name" value="RECEPTOR-LIKE SERINE/THREONINE-PROTEIN KINASE SD1-8"/>
    <property type="match status" value="1"/>
</dbReference>
<keyword evidence="5 19" id="KW-0723">Serine/threonine-protein kinase</keyword>
<keyword evidence="12 20" id="KW-1133">Transmembrane helix</keyword>
<keyword evidence="16" id="KW-0325">Glycoprotein</keyword>
<evidence type="ECO:0000259" key="22">
    <source>
        <dbReference type="PROSITE" id="PS50011"/>
    </source>
</evidence>
<keyword evidence="14" id="KW-1015">Disulfide bond</keyword>
<dbReference type="FunFam" id="1.10.510.10:FF:000240">
    <property type="entry name" value="Lectin-domain containing receptor kinase A4.3"/>
    <property type="match status" value="1"/>
</dbReference>
<comment type="subcellular location">
    <subcellularLocation>
        <location evidence="1">Cell membrane</location>
        <topology evidence="1">Single-pass type I membrane protein</topology>
    </subcellularLocation>
</comment>
<sequence>MKSKSQTWLFFLVVFFFSSTQTHLCFAADTISSGQSLTSNQTLISKGGKFELGFFTPELKLLEDGDLVLFNSTKQVVWSTNTASKSINSSEVVLGDDGNLVLRNVVEPSTVSWQSFDYPTDTWLPGAKLRYDNITRKAVSLSSWKNPNDPGRGLFSDALDPNEDQQQCDVYAFCGAFGMCNQKDGVPLCKCLDGFEPRSPEEWISAGYSGGCVRKTSLQCGVEDGFRQVPYRPLGSNNLSSIEMAEDCKLACLNNCSCNAYAFNAWCLIWNGNLFSQQLFQDELGVSINLRIAASDIPSFRVFRSAGKKPPKAYIIVLIAGSSFISILTCVFLAYIKKQRGKTKYEGREISLLDLSKTHEVERGKLELQSFDFNVVSAATNNFSNKLGQGGFGPVYKGKLLDESEIAVKRLLRSSGQGVQEFKNELVLISKLQHRNLVRLLGFCIDKEEMMLLYEYMPNKSLDAYLFDPAKRVLLDWSKRFNIVDGIARGLLYLHRESRLRVIHQDLKASNILLDEDMNPKISDFGMARIFGGKQTLANTTRVVGTYGYMSPEYAMEGIFSEKSDVFSFGVLLLEIVSSKKNNSFCLPEESYNNLIGFLITLLREKQILERSGIEQKRSPCTERIQYRCIYGQFDSGIDDGTSLESKGERDSNRNAWTRNDACGMFKLGKCIRVKEHEVQSEGRRYFCRSEVSPHGSDGI</sequence>
<evidence type="ECO:0000313" key="25">
    <source>
        <dbReference type="EMBL" id="KAF9617217.1"/>
    </source>
</evidence>
<keyword evidence="10 19" id="KW-0418">Kinase</keyword>
<evidence type="ECO:0000256" key="9">
    <source>
        <dbReference type="ARBA" id="ARBA00022741"/>
    </source>
</evidence>
<feature type="domain" description="Bulb-type lectin" evidence="23">
    <location>
        <begin position="1"/>
        <end position="115"/>
    </location>
</feature>
<dbReference type="Gene3D" id="1.10.510.10">
    <property type="entry name" value="Transferase(Phosphotransferase) domain 1"/>
    <property type="match status" value="1"/>
</dbReference>
<dbReference type="GO" id="GO:0004674">
    <property type="term" value="F:protein serine/threonine kinase activity"/>
    <property type="evidence" value="ECO:0007669"/>
    <property type="project" value="UniProtKB-KW"/>
</dbReference>
<comment type="similarity">
    <text evidence="3">In the C-terminal section; belongs to the protein kinase superfamily. Ser/Thr protein kinase family.</text>
</comment>
<dbReference type="SMART" id="SM00220">
    <property type="entry name" value="S_TKc"/>
    <property type="match status" value="1"/>
</dbReference>
<evidence type="ECO:0000256" key="16">
    <source>
        <dbReference type="ARBA" id="ARBA00023180"/>
    </source>
</evidence>
<comment type="catalytic activity">
    <reaction evidence="17 19">
        <text>L-threonyl-[protein] + ATP = O-phospho-L-threonyl-[protein] + ADP + H(+)</text>
        <dbReference type="Rhea" id="RHEA:46608"/>
        <dbReference type="Rhea" id="RHEA-COMP:11060"/>
        <dbReference type="Rhea" id="RHEA-COMP:11605"/>
        <dbReference type="ChEBI" id="CHEBI:15378"/>
        <dbReference type="ChEBI" id="CHEBI:30013"/>
        <dbReference type="ChEBI" id="CHEBI:30616"/>
        <dbReference type="ChEBI" id="CHEBI:61977"/>
        <dbReference type="ChEBI" id="CHEBI:456216"/>
        <dbReference type="EC" id="2.7.11.1"/>
    </reaction>
</comment>
<dbReference type="InterPro" id="IPR000719">
    <property type="entry name" value="Prot_kinase_dom"/>
</dbReference>
<keyword evidence="8 21" id="KW-0732">Signal</keyword>
<dbReference type="Gene3D" id="3.30.200.20">
    <property type="entry name" value="Phosphorylase Kinase, domain 1"/>
    <property type="match status" value="1"/>
</dbReference>
<dbReference type="GO" id="GO:0005886">
    <property type="term" value="C:plasma membrane"/>
    <property type="evidence" value="ECO:0007669"/>
    <property type="project" value="UniProtKB-SubCell"/>
</dbReference>
<feature type="transmembrane region" description="Helical" evidence="20">
    <location>
        <begin position="313"/>
        <end position="336"/>
    </location>
</feature>
<evidence type="ECO:0000256" key="19">
    <source>
        <dbReference type="PIRNR" id="PIRNR000641"/>
    </source>
</evidence>
<evidence type="ECO:0000256" key="10">
    <source>
        <dbReference type="ARBA" id="ARBA00022777"/>
    </source>
</evidence>
<evidence type="ECO:0000256" key="6">
    <source>
        <dbReference type="ARBA" id="ARBA00022679"/>
    </source>
</evidence>
<keyword evidence="15" id="KW-0675">Receptor</keyword>
<keyword evidence="6 19" id="KW-0808">Transferase</keyword>
<dbReference type="PANTHER" id="PTHR27002:SF181">
    <property type="entry name" value="RECEPTOR-LIKE SERINE_THREONINE-PROTEIN KINASE"/>
    <property type="match status" value="1"/>
</dbReference>
<dbReference type="CDD" id="cd00028">
    <property type="entry name" value="B_lectin"/>
    <property type="match status" value="1"/>
</dbReference>
<dbReference type="AlphaFoldDB" id="A0A835IIT0"/>
<dbReference type="Proteomes" id="UP000631114">
    <property type="component" value="Unassembled WGS sequence"/>
</dbReference>
<organism evidence="25 26">
    <name type="scientific">Coptis chinensis</name>
    <dbReference type="NCBI Taxonomy" id="261450"/>
    <lineage>
        <taxon>Eukaryota</taxon>
        <taxon>Viridiplantae</taxon>
        <taxon>Streptophyta</taxon>
        <taxon>Embryophyta</taxon>
        <taxon>Tracheophyta</taxon>
        <taxon>Spermatophyta</taxon>
        <taxon>Magnoliopsida</taxon>
        <taxon>Ranunculales</taxon>
        <taxon>Ranunculaceae</taxon>
        <taxon>Coptidoideae</taxon>
        <taxon>Coptis</taxon>
    </lineage>
</organism>
<dbReference type="InterPro" id="IPR008271">
    <property type="entry name" value="Ser/Thr_kinase_AS"/>
</dbReference>
<dbReference type="GO" id="GO:0048544">
    <property type="term" value="P:recognition of pollen"/>
    <property type="evidence" value="ECO:0007669"/>
    <property type="project" value="InterPro"/>
</dbReference>
<dbReference type="EMBL" id="JADFTS010000003">
    <property type="protein sequence ID" value="KAF9617217.1"/>
    <property type="molecule type" value="Genomic_DNA"/>
</dbReference>
<dbReference type="InterPro" id="IPR011009">
    <property type="entry name" value="Kinase-like_dom_sf"/>
</dbReference>
<dbReference type="PROSITE" id="PS50948">
    <property type="entry name" value="PAN"/>
    <property type="match status" value="1"/>
</dbReference>
<dbReference type="InterPro" id="IPR003609">
    <property type="entry name" value="Pan_app"/>
</dbReference>
<evidence type="ECO:0000256" key="17">
    <source>
        <dbReference type="ARBA" id="ARBA00047899"/>
    </source>
</evidence>
<comment type="catalytic activity">
    <reaction evidence="18 19">
        <text>L-seryl-[protein] + ATP = O-phospho-L-seryl-[protein] + ADP + H(+)</text>
        <dbReference type="Rhea" id="RHEA:17989"/>
        <dbReference type="Rhea" id="RHEA-COMP:9863"/>
        <dbReference type="Rhea" id="RHEA-COMP:11604"/>
        <dbReference type="ChEBI" id="CHEBI:15378"/>
        <dbReference type="ChEBI" id="CHEBI:29999"/>
        <dbReference type="ChEBI" id="CHEBI:30616"/>
        <dbReference type="ChEBI" id="CHEBI:83421"/>
        <dbReference type="ChEBI" id="CHEBI:456216"/>
        <dbReference type="EC" id="2.7.11.1"/>
    </reaction>
</comment>
<evidence type="ECO:0000256" key="20">
    <source>
        <dbReference type="SAM" id="Phobius"/>
    </source>
</evidence>
<dbReference type="PIRSF" id="PIRSF000641">
    <property type="entry name" value="SRK"/>
    <property type="match status" value="1"/>
</dbReference>
<comment type="similarity">
    <text evidence="2">In the N-terminal section; belongs to the leguminous lectin family.</text>
</comment>
<keyword evidence="9 19" id="KW-0547">Nucleotide-binding</keyword>
<evidence type="ECO:0000256" key="7">
    <source>
        <dbReference type="ARBA" id="ARBA00022692"/>
    </source>
</evidence>
<dbReference type="PROSITE" id="PS50011">
    <property type="entry name" value="PROTEIN_KINASE_DOM"/>
    <property type="match status" value="1"/>
</dbReference>
<evidence type="ECO:0000256" key="21">
    <source>
        <dbReference type="SAM" id="SignalP"/>
    </source>
</evidence>
<dbReference type="SMART" id="SM00473">
    <property type="entry name" value="PAN_AP"/>
    <property type="match status" value="1"/>
</dbReference>
<evidence type="ECO:0000256" key="12">
    <source>
        <dbReference type="ARBA" id="ARBA00022989"/>
    </source>
</evidence>
<dbReference type="InterPro" id="IPR001245">
    <property type="entry name" value="Ser-Thr/Tyr_kinase_cat_dom"/>
</dbReference>
<protein>
    <recommendedName>
        <fullName evidence="19">Receptor-like serine/threonine-protein kinase</fullName>
        <ecNumber evidence="19">2.7.11.1</ecNumber>
    </recommendedName>
</protein>
<proteinExistence type="inferred from homology"/>
<dbReference type="Pfam" id="PF01453">
    <property type="entry name" value="B_lectin"/>
    <property type="match status" value="1"/>
</dbReference>
<evidence type="ECO:0000256" key="13">
    <source>
        <dbReference type="ARBA" id="ARBA00023136"/>
    </source>
</evidence>
<feature type="domain" description="Apple" evidence="24">
    <location>
        <begin position="220"/>
        <end position="293"/>
    </location>
</feature>
<feature type="domain" description="Protein kinase" evidence="22">
    <location>
        <begin position="381"/>
        <end position="700"/>
    </location>
</feature>
<evidence type="ECO:0000259" key="24">
    <source>
        <dbReference type="PROSITE" id="PS50948"/>
    </source>
</evidence>
<evidence type="ECO:0000256" key="5">
    <source>
        <dbReference type="ARBA" id="ARBA00022527"/>
    </source>
</evidence>
<dbReference type="InterPro" id="IPR024171">
    <property type="entry name" value="SRK-like_kinase"/>
</dbReference>
<reference evidence="25 26" key="1">
    <citation type="submission" date="2020-10" db="EMBL/GenBank/DDBJ databases">
        <title>The Coptis chinensis genome and diversification of protoberbering-type alkaloids.</title>
        <authorList>
            <person name="Wang B."/>
            <person name="Shu S."/>
            <person name="Song C."/>
            <person name="Liu Y."/>
        </authorList>
    </citation>
    <scope>NUCLEOTIDE SEQUENCE [LARGE SCALE GENOMIC DNA]</scope>
    <source>
        <strain evidence="25">HL-2020</strain>
        <tissue evidence="25">Leaf</tissue>
    </source>
</reference>
<evidence type="ECO:0000256" key="14">
    <source>
        <dbReference type="ARBA" id="ARBA00023157"/>
    </source>
</evidence>
<evidence type="ECO:0000256" key="15">
    <source>
        <dbReference type="ARBA" id="ARBA00023170"/>
    </source>
</evidence>
<evidence type="ECO:0000256" key="3">
    <source>
        <dbReference type="ARBA" id="ARBA00010217"/>
    </source>
</evidence>
<dbReference type="Pfam" id="PF07714">
    <property type="entry name" value="PK_Tyr_Ser-Thr"/>
    <property type="match status" value="1"/>
</dbReference>
<gene>
    <name evidence="25" type="ORF">IFM89_035099</name>
</gene>
<dbReference type="GO" id="GO:0002229">
    <property type="term" value="P:defense response to oomycetes"/>
    <property type="evidence" value="ECO:0007669"/>
    <property type="project" value="UniProtKB-ARBA"/>
</dbReference>
<keyword evidence="26" id="KW-1185">Reference proteome</keyword>
<comment type="similarity">
    <text evidence="19">Belongs to the protein kinase superfamily. Ser/Thr protein kinase family.</text>
</comment>
<evidence type="ECO:0000313" key="26">
    <source>
        <dbReference type="Proteomes" id="UP000631114"/>
    </source>
</evidence>
<dbReference type="Pfam" id="PF08276">
    <property type="entry name" value="PAN_2"/>
    <property type="match status" value="1"/>
</dbReference>
<evidence type="ECO:0000256" key="2">
    <source>
        <dbReference type="ARBA" id="ARBA00008536"/>
    </source>
</evidence>
<dbReference type="OrthoDB" id="4062651at2759"/>
<keyword evidence="11 19" id="KW-0067">ATP-binding</keyword>
<evidence type="ECO:0000256" key="11">
    <source>
        <dbReference type="ARBA" id="ARBA00022840"/>
    </source>
</evidence>
<dbReference type="FunFam" id="3.30.200.20:FF:000195">
    <property type="entry name" value="G-type lectin S-receptor-like serine/threonine-protein kinase"/>
    <property type="match status" value="1"/>
</dbReference>
<dbReference type="SMART" id="SM00108">
    <property type="entry name" value="B_lectin"/>
    <property type="match status" value="1"/>
</dbReference>
<comment type="caution">
    <text evidence="25">The sequence shown here is derived from an EMBL/GenBank/DDBJ whole genome shotgun (WGS) entry which is preliminary data.</text>
</comment>
<evidence type="ECO:0000256" key="1">
    <source>
        <dbReference type="ARBA" id="ARBA00004251"/>
    </source>
</evidence>
<dbReference type="GO" id="GO:0005524">
    <property type="term" value="F:ATP binding"/>
    <property type="evidence" value="ECO:0007669"/>
    <property type="project" value="UniProtKB-KW"/>
</dbReference>
<name>A0A835IIT0_9MAGN</name>
<dbReference type="SUPFAM" id="SSF51110">
    <property type="entry name" value="alpha-D-mannose-specific plant lectins"/>
    <property type="match status" value="1"/>
</dbReference>
<evidence type="ECO:0000256" key="4">
    <source>
        <dbReference type="ARBA" id="ARBA00022475"/>
    </source>
</evidence>
<dbReference type="CDD" id="cd01098">
    <property type="entry name" value="PAN_AP_plant"/>
    <property type="match status" value="1"/>
</dbReference>
<dbReference type="InterPro" id="IPR000858">
    <property type="entry name" value="S_locus_glycoprot_dom"/>
</dbReference>
<evidence type="ECO:0000256" key="18">
    <source>
        <dbReference type="ARBA" id="ARBA00048679"/>
    </source>
</evidence>
<keyword evidence="13 20" id="KW-0472">Membrane</keyword>
<dbReference type="InterPro" id="IPR036426">
    <property type="entry name" value="Bulb-type_lectin_dom_sf"/>
</dbReference>
<feature type="chain" id="PRO_5032854151" description="Receptor-like serine/threonine-protein kinase" evidence="21">
    <location>
        <begin position="28"/>
        <end position="700"/>
    </location>
</feature>